<sequence>MRFYEPTLQLGAFSRRHDSSQLTLYPQPRRNKGLSYNTDAEDMAHLLAKLHNFDVVYIVGMDRKFLKAGHAFAFATIIISYPLDVECMPNKVPRQMYQIEPQKCEGPWASEQLPTGFQTGYNCLYEISKSVSKFIDEQGPMREANMKKHFPDAGEVLTEEALYQRYMKHLSRWRVRYCRLSRLRFVEKELKVDWVMK</sequence>
<organism evidence="1 2">
    <name type="scientific">Fusarium oxysporum f. sp. raphani 54005</name>
    <dbReference type="NCBI Taxonomy" id="1089458"/>
    <lineage>
        <taxon>Eukaryota</taxon>
        <taxon>Fungi</taxon>
        <taxon>Dikarya</taxon>
        <taxon>Ascomycota</taxon>
        <taxon>Pezizomycotina</taxon>
        <taxon>Sordariomycetes</taxon>
        <taxon>Hypocreomycetidae</taxon>
        <taxon>Hypocreales</taxon>
        <taxon>Nectriaceae</taxon>
        <taxon>Fusarium</taxon>
        <taxon>Fusarium oxysporum species complex</taxon>
    </lineage>
</organism>
<dbReference type="AlphaFoldDB" id="X0BKA2"/>
<dbReference type="EMBL" id="JH658416">
    <property type="protein sequence ID" value="EXK82256.1"/>
    <property type="molecule type" value="Genomic_DNA"/>
</dbReference>
<gene>
    <name evidence="1" type="ORF">FOQG_13393</name>
</gene>
<protein>
    <submittedName>
        <fullName evidence="1">Uncharacterized protein</fullName>
    </submittedName>
</protein>
<dbReference type="HOGENOM" id="CLU_1384239_0_0_1"/>
<dbReference type="OrthoDB" id="10331815at2759"/>
<reference evidence="1 2" key="1">
    <citation type="submission" date="2011-11" db="EMBL/GenBank/DDBJ databases">
        <title>The Genome Sequence of Fusarium oxysporum PHW815.</title>
        <authorList>
            <consortium name="The Broad Institute Genome Sequencing Platform"/>
            <person name="Ma L.-J."/>
            <person name="Gale L.R."/>
            <person name="Schwartz D.C."/>
            <person name="Zhou S."/>
            <person name="Corby-Kistler H."/>
            <person name="Young S.K."/>
            <person name="Zeng Q."/>
            <person name="Gargeya S."/>
            <person name="Fitzgerald M."/>
            <person name="Haas B."/>
            <person name="Abouelleil A."/>
            <person name="Alvarado L."/>
            <person name="Arachchi H.M."/>
            <person name="Berlin A."/>
            <person name="Brown A."/>
            <person name="Chapman S.B."/>
            <person name="Chen Z."/>
            <person name="Dunbar C."/>
            <person name="Freedman E."/>
            <person name="Gearin G."/>
            <person name="Goldberg J."/>
            <person name="Griggs A."/>
            <person name="Gujja S."/>
            <person name="Heiman D."/>
            <person name="Howarth C."/>
            <person name="Larson L."/>
            <person name="Lui A."/>
            <person name="MacDonald P.J.P."/>
            <person name="Montmayeur A."/>
            <person name="Murphy C."/>
            <person name="Neiman D."/>
            <person name="Pearson M."/>
            <person name="Priest M."/>
            <person name="Roberts A."/>
            <person name="Saif S."/>
            <person name="Shea T."/>
            <person name="Shenoy N."/>
            <person name="Sisk P."/>
            <person name="Stolte C."/>
            <person name="Sykes S."/>
            <person name="Wortman J."/>
            <person name="Nusbaum C."/>
            <person name="Birren B."/>
        </authorList>
    </citation>
    <scope>NUCLEOTIDE SEQUENCE [LARGE SCALE GENOMIC DNA]</scope>
    <source>
        <strain evidence="1 2">54005</strain>
    </source>
</reference>
<accession>X0BKA2</accession>
<evidence type="ECO:0000313" key="1">
    <source>
        <dbReference type="EMBL" id="EXK82256.1"/>
    </source>
</evidence>
<dbReference type="Proteomes" id="UP000030663">
    <property type="component" value="Unassembled WGS sequence"/>
</dbReference>
<proteinExistence type="predicted"/>
<keyword evidence="2" id="KW-1185">Reference proteome</keyword>
<evidence type="ECO:0000313" key="2">
    <source>
        <dbReference type="Proteomes" id="UP000030663"/>
    </source>
</evidence>
<name>X0BKA2_FUSOX</name>